<feature type="transmembrane region" description="Helical" evidence="5">
    <location>
        <begin position="12"/>
        <end position="36"/>
    </location>
</feature>
<dbReference type="Pfam" id="PF04479">
    <property type="entry name" value="RTA1"/>
    <property type="match status" value="1"/>
</dbReference>
<evidence type="ECO:0000313" key="7">
    <source>
        <dbReference type="Proteomes" id="UP000247810"/>
    </source>
</evidence>
<feature type="transmembrane region" description="Helical" evidence="5">
    <location>
        <begin position="77"/>
        <end position="100"/>
    </location>
</feature>
<comment type="subcellular location">
    <subcellularLocation>
        <location evidence="1">Membrane</location>
        <topology evidence="1">Multi-pass membrane protein</topology>
    </subcellularLocation>
</comment>
<evidence type="ECO:0000256" key="2">
    <source>
        <dbReference type="ARBA" id="ARBA00022692"/>
    </source>
</evidence>
<evidence type="ECO:0000256" key="1">
    <source>
        <dbReference type="ARBA" id="ARBA00004141"/>
    </source>
</evidence>
<evidence type="ECO:0000313" key="6">
    <source>
        <dbReference type="EMBL" id="PYH92637.1"/>
    </source>
</evidence>
<dbReference type="GO" id="GO:0016020">
    <property type="term" value="C:membrane"/>
    <property type="evidence" value="ECO:0007669"/>
    <property type="project" value="UniProtKB-SubCell"/>
</dbReference>
<dbReference type="VEuPathDB" id="FungiDB:BO71DRAFT_18435"/>
<feature type="transmembrane region" description="Helical" evidence="5">
    <location>
        <begin position="48"/>
        <end position="65"/>
    </location>
</feature>
<feature type="transmembrane region" description="Helical" evidence="5">
    <location>
        <begin position="199"/>
        <end position="216"/>
    </location>
</feature>
<keyword evidence="4 5" id="KW-0472">Membrane</keyword>
<dbReference type="OrthoDB" id="3358017at2759"/>
<gene>
    <name evidence="6" type="ORF">BO71DRAFT_18435</name>
</gene>
<keyword evidence="2 5" id="KW-0812">Transmembrane</keyword>
<name>A0A319DEF3_9EURO</name>
<protein>
    <submittedName>
        <fullName evidence="6">Putative RTA1 domain protein</fullName>
    </submittedName>
</protein>
<accession>A0A319DEF3</accession>
<feature type="transmembrane region" description="Helical" evidence="5">
    <location>
        <begin position="121"/>
        <end position="148"/>
    </location>
</feature>
<evidence type="ECO:0000256" key="4">
    <source>
        <dbReference type="ARBA" id="ARBA00023136"/>
    </source>
</evidence>
<dbReference type="AlphaFoldDB" id="A0A319DEF3"/>
<dbReference type="EMBL" id="KZ825911">
    <property type="protein sequence ID" value="PYH92637.1"/>
    <property type="molecule type" value="Genomic_DNA"/>
</dbReference>
<feature type="transmembrane region" description="Helical" evidence="5">
    <location>
        <begin position="154"/>
        <end position="178"/>
    </location>
</feature>
<evidence type="ECO:0000256" key="5">
    <source>
        <dbReference type="SAM" id="Phobius"/>
    </source>
</evidence>
<feature type="transmembrane region" description="Helical" evidence="5">
    <location>
        <begin position="236"/>
        <end position="255"/>
    </location>
</feature>
<dbReference type="PANTHER" id="PTHR31465:SF35">
    <property type="entry name" value="RTA1 DOMAIN PROTEIN-RELATED"/>
    <property type="match status" value="1"/>
</dbReference>
<dbReference type="InterPro" id="IPR007568">
    <property type="entry name" value="RTA1"/>
</dbReference>
<dbReference type="STRING" id="1448320.A0A319DEF3"/>
<keyword evidence="3 5" id="KW-1133">Transmembrane helix</keyword>
<dbReference type="PANTHER" id="PTHR31465">
    <property type="entry name" value="PROTEIN RTA1-RELATED"/>
    <property type="match status" value="1"/>
</dbReference>
<evidence type="ECO:0000256" key="3">
    <source>
        <dbReference type="ARBA" id="ARBA00022989"/>
    </source>
</evidence>
<reference evidence="6 7" key="1">
    <citation type="submission" date="2018-02" db="EMBL/GenBank/DDBJ databases">
        <title>The genomes of Aspergillus section Nigri reveals drivers in fungal speciation.</title>
        <authorList>
            <consortium name="DOE Joint Genome Institute"/>
            <person name="Vesth T.C."/>
            <person name="Nybo J."/>
            <person name="Theobald S."/>
            <person name="Brandl J."/>
            <person name="Frisvad J.C."/>
            <person name="Nielsen K.F."/>
            <person name="Lyhne E.K."/>
            <person name="Kogle M.E."/>
            <person name="Kuo A."/>
            <person name="Riley R."/>
            <person name="Clum A."/>
            <person name="Nolan M."/>
            <person name="Lipzen A."/>
            <person name="Salamov A."/>
            <person name="Henrissat B."/>
            <person name="Wiebenga A."/>
            <person name="De vries R.P."/>
            <person name="Grigoriev I.V."/>
            <person name="Mortensen U.H."/>
            <person name="Andersen M.R."/>
            <person name="Baker S.E."/>
        </authorList>
    </citation>
    <scope>NUCLEOTIDE SEQUENCE [LARGE SCALE GENOMIC DNA]</scope>
    <source>
        <strain evidence="6 7">CBS 707.79</strain>
    </source>
</reference>
<sequence length="290" mass="33081">MAQLKPFRGDYYLWYYVPNIGAAVVFLLFFGVATVFHTYRLIKTRRTWFCIPFAVGGVYELYGYGGRIGAHKNTASLFAYAISNDGVLLAPALFAASVYMTLGRVIRALKGERFSIIRITWLTKAFVIGDILSFVVQGSSIGLSITGYDTGAKAVVLLGLFIQLISFGLFGVTAVVFYQRIMKYPTSRCFDRNLPWERTLQMLFGVSALIIVRSLYRVIEYAMGTSEYLLQHEWPMYIFDTFPMLVVMIVFYVWYPSRIRQQDPDENRSSTVEMMGNVDLRHDTGYSPME</sequence>
<organism evidence="6 7">
    <name type="scientific">Aspergillus ellipticus CBS 707.79</name>
    <dbReference type="NCBI Taxonomy" id="1448320"/>
    <lineage>
        <taxon>Eukaryota</taxon>
        <taxon>Fungi</taxon>
        <taxon>Dikarya</taxon>
        <taxon>Ascomycota</taxon>
        <taxon>Pezizomycotina</taxon>
        <taxon>Eurotiomycetes</taxon>
        <taxon>Eurotiomycetidae</taxon>
        <taxon>Eurotiales</taxon>
        <taxon>Aspergillaceae</taxon>
        <taxon>Aspergillus</taxon>
        <taxon>Aspergillus subgen. Circumdati</taxon>
    </lineage>
</organism>
<dbReference type="Proteomes" id="UP000247810">
    <property type="component" value="Unassembled WGS sequence"/>
</dbReference>
<keyword evidence="7" id="KW-1185">Reference proteome</keyword>
<proteinExistence type="predicted"/>